<evidence type="ECO:0000313" key="3">
    <source>
        <dbReference type="Proteomes" id="UP000792457"/>
    </source>
</evidence>
<organism evidence="2 3">
    <name type="scientific">Ladona fulva</name>
    <name type="common">Scarce chaser dragonfly</name>
    <name type="synonym">Libellula fulva</name>
    <dbReference type="NCBI Taxonomy" id="123851"/>
    <lineage>
        <taxon>Eukaryota</taxon>
        <taxon>Metazoa</taxon>
        <taxon>Ecdysozoa</taxon>
        <taxon>Arthropoda</taxon>
        <taxon>Hexapoda</taxon>
        <taxon>Insecta</taxon>
        <taxon>Pterygota</taxon>
        <taxon>Palaeoptera</taxon>
        <taxon>Odonata</taxon>
        <taxon>Epiprocta</taxon>
        <taxon>Anisoptera</taxon>
        <taxon>Libelluloidea</taxon>
        <taxon>Libellulidae</taxon>
        <taxon>Ladona</taxon>
    </lineage>
</organism>
<dbReference type="Proteomes" id="UP000792457">
    <property type="component" value="Unassembled WGS sequence"/>
</dbReference>
<protein>
    <submittedName>
        <fullName evidence="2">Uncharacterized protein</fullName>
    </submittedName>
</protein>
<reference evidence="2" key="1">
    <citation type="submission" date="2013-04" db="EMBL/GenBank/DDBJ databases">
        <authorList>
            <person name="Qu J."/>
            <person name="Murali S.C."/>
            <person name="Bandaranaike D."/>
            <person name="Bellair M."/>
            <person name="Blankenburg K."/>
            <person name="Chao H."/>
            <person name="Dinh H."/>
            <person name="Doddapaneni H."/>
            <person name="Downs B."/>
            <person name="Dugan-Rocha S."/>
            <person name="Elkadiri S."/>
            <person name="Gnanaolivu R.D."/>
            <person name="Hernandez B."/>
            <person name="Javaid M."/>
            <person name="Jayaseelan J.C."/>
            <person name="Lee S."/>
            <person name="Li M."/>
            <person name="Ming W."/>
            <person name="Munidasa M."/>
            <person name="Muniz J."/>
            <person name="Nguyen L."/>
            <person name="Ongeri F."/>
            <person name="Osuji N."/>
            <person name="Pu L.-L."/>
            <person name="Puazo M."/>
            <person name="Qu C."/>
            <person name="Quiroz J."/>
            <person name="Raj R."/>
            <person name="Weissenberger G."/>
            <person name="Xin Y."/>
            <person name="Zou X."/>
            <person name="Han Y."/>
            <person name="Richards S."/>
            <person name="Worley K."/>
            <person name="Muzny D."/>
            <person name="Gibbs R."/>
        </authorList>
    </citation>
    <scope>NUCLEOTIDE SEQUENCE</scope>
    <source>
        <strain evidence="2">Sampled in the wild</strain>
    </source>
</reference>
<evidence type="ECO:0000313" key="2">
    <source>
        <dbReference type="EMBL" id="KAG8226430.1"/>
    </source>
</evidence>
<feature type="chain" id="PRO_5035433288" evidence="1">
    <location>
        <begin position="23"/>
        <end position="74"/>
    </location>
</feature>
<name>A0A8K0NVV0_LADFU</name>
<dbReference type="AlphaFoldDB" id="A0A8K0NVV0"/>
<reference evidence="2" key="2">
    <citation type="submission" date="2017-10" db="EMBL/GenBank/DDBJ databases">
        <title>Ladona fulva Genome sequencing and assembly.</title>
        <authorList>
            <person name="Murali S."/>
            <person name="Richards S."/>
            <person name="Bandaranaike D."/>
            <person name="Bellair M."/>
            <person name="Blankenburg K."/>
            <person name="Chao H."/>
            <person name="Dinh H."/>
            <person name="Doddapaneni H."/>
            <person name="Dugan-Rocha S."/>
            <person name="Elkadiri S."/>
            <person name="Gnanaolivu R."/>
            <person name="Hernandez B."/>
            <person name="Skinner E."/>
            <person name="Javaid M."/>
            <person name="Lee S."/>
            <person name="Li M."/>
            <person name="Ming W."/>
            <person name="Munidasa M."/>
            <person name="Muniz J."/>
            <person name="Nguyen L."/>
            <person name="Hughes D."/>
            <person name="Osuji N."/>
            <person name="Pu L.-L."/>
            <person name="Puazo M."/>
            <person name="Qu C."/>
            <person name="Quiroz J."/>
            <person name="Raj R."/>
            <person name="Weissenberger G."/>
            <person name="Xin Y."/>
            <person name="Zou X."/>
            <person name="Han Y."/>
            <person name="Worley K."/>
            <person name="Muzny D."/>
            <person name="Gibbs R."/>
        </authorList>
    </citation>
    <scope>NUCLEOTIDE SEQUENCE</scope>
    <source>
        <strain evidence="2">Sampled in the wild</strain>
    </source>
</reference>
<evidence type="ECO:0000256" key="1">
    <source>
        <dbReference type="SAM" id="SignalP"/>
    </source>
</evidence>
<proteinExistence type="predicted"/>
<feature type="signal peptide" evidence="1">
    <location>
        <begin position="1"/>
        <end position="22"/>
    </location>
</feature>
<keyword evidence="1" id="KW-0732">Signal</keyword>
<comment type="caution">
    <text evidence="2">The sequence shown here is derived from an EMBL/GenBank/DDBJ whole genome shotgun (WGS) entry which is preliminary data.</text>
</comment>
<sequence>MGFKFLSCTVLAIVMLCVLVFTEDVQETPVCPPDICSRVRCRGITKEECPSPDNYIDPKGGYCGCCPKCVKRSG</sequence>
<accession>A0A8K0NVV0</accession>
<dbReference type="EMBL" id="KZ308282">
    <property type="protein sequence ID" value="KAG8226430.1"/>
    <property type="molecule type" value="Genomic_DNA"/>
</dbReference>
<gene>
    <name evidence="2" type="ORF">J437_LFUL015098</name>
</gene>
<keyword evidence="3" id="KW-1185">Reference proteome</keyword>